<evidence type="ECO:0000256" key="1">
    <source>
        <dbReference type="SAM" id="MobiDB-lite"/>
    </source>
</evidence>
<evidence type="ECO:0000313" key="2">
    <source>
        <dbReference type="Proteomes" id="UP001652661"/>
    </source>
</evidence>
<dbReference type="RefSeq" id="XP_017024182.1">
    <property type="nucleotide sequence ID" value="XM_017168693.3"/>
</dbReference>
<protein>
    <submittedName>
        <fullName evidence="3">Uncharacterized protein</fullName>
    </submittedName>
</protein>
<proteinExistence type="predicted"/>
<feature type="compositionally biased region" description="Low complexity" evidence="1">
    <location>
        <begin position="82"/>
        <end position="103"/>
    </location>
</feature>
<reference evidence="3" key="1">
    <citation type="submission" date="2025-08" db="UniProtKB">
        <authorList>
            <consortium name="RefSeq"/>
        </authorList>
    </citation>
    <scope>IDENTIFICATION</scope>
    <source>
        <strain evidence="3">14028-0561.14</strain>
        <tissue evidence="3">Whole fly</tissue>
    </source>
</reference>
<dbReference type="OrthoDB" id="7871771at2759"/>
<accession>A0A6P4I5G9</accession>
<keyword evidence="2" id="KW-1185">Reference proteome</keyword>
<feature type="compositionally biased region" description="Basic and acidic residues" evidence="1">
    <location>
        <begin position="36"/>
        <end position="54"/>
    </location>
</feature>
<evidence type="ECO:0000313" key="3">
    <source>
        <dbReference type="RefSeq" id="XP_017024182.1"/>
    </source>
</evidence>
<dbReference type="Proteomes" id="UP001652661">
    <property type="component" value="Chromosome X"/>
</dbReference>
<dbReference type="AlphaFoldDB" id="A0A6P4I5G9"/>
<dbReference type="GeneID" id="108076033"/>
<name>A0A6P4I5G9_DROKI</name>
<feature type="compositionally biased region" description="Polar residues" evidence="1">
    <location>
        <begin position="69"/>
        <end position="81"/>
    </location>
</feature>
<gene>
    <name evidence="3" type="primary">LOC108076033</name>
</gene>
<sequence length="268" mass="29252">MVNNKDNKKQKKEQKSVASSSGLVTKMRPARPKAAKPIDRKLKEVKEHKPHFDDMIGNMSTLLKPVDGTTMTKKTAPVQQTSPGKPSSPGKASSPGRASSPAKPTSPAKHQHPAPAGRHPSPARWDEPTHPQLSIGCFSDIQLNRELHSPEIQLPGSALLNEFYDQIPMPGSPIWDPLEDPMGQPLFVEAVVTPPGQYPGLEIEIESEPEVVNTWESAQVSPVLQEVLLVVPAYGLTMFIRNPDGSYDLYTGLQSSLPEVENVNIPDI</sequence>
<organism evidence="2 3">
    <name type="scientific">Drosophila kikkawai</name>
    <name type="common">Fruit fly</name>
    <dbReference type="NCBI Taxonomy" id="30033"/>
    <lineage>
        <taxon>Eukaryota</taxon>
        <taxon>Metazoa</taxon>
        <taxon>Ecdysozoa</taxon>
        <taxon>Arthropoda</taxon>
        <taxon>Hexapoda</taxon>
        <taxon>Insecta</taxon>
        <taxon>Pterygota</taxon>
        <taxon>Neoptera</taxon>
        <taxon>Endopterygota</taxon>
        <taxon>Diptera</taxon>
        <taxon>Brachycera</taxon>
        <taxon>Muscomorpha</taxon>
        <taxon>Ephydroidea</taxon>
        <taxon>Drosophilidae</taxon>
        <taxon>Drosophila</taxon>
        <taxon>Sophophora</taxon>
    </lineage>
</organism>
<feature type="region of interest" description="Disordered" evidence="1">
    <location>
        <begin position="1"/>
        <end position="131"/>
    </location>
</feature>